<evidence type="ECO:0000313" key="2">
    <source>
        <dbReference type="Proteomes" id="UP001597048"/>
    </source>
</evidence>
<gene>
    <name evidence="1" type="ORF">ACFQ1C_06935</name>
</gene>
<dbReference type="RefSeq" id="WP_379557875.1">
    <property type="nucleotide sequence ID" value="NZ_JBHTJS010000028.1"/>
</dbReference>
<accession>A0ABW3KFZ4</accession>
<name>A0ABW3KFZ4_9GAMM</name>
<evidence type="ECO:0000313" key="1">
    <source>
        <dbReference type="EMBL" id="MFD1007884.1"/>
    </source>
</evidence>
<dbReference type="InterPro" id="IPR014903">
    <property type="entry name" value="DUF1796"/>
</dbReference>
<protein>
    <submittedName>
        <fullName evidence="1">DUF1796 family putative cysteine peptidase</fullName>
    </submittedName>
</protein>
<proteinExistence type="predicted"/>
<dbReference type="Pfam" id="PF08795">
    <property type="entry name" value="DUF1796"/>
    <property type="match status" value="1"/>
</dbReference>
<keyword evidence="2" id="KW-1185">Reference proteome</keyword>
<organism evidence="1 2">
    <name type="scientific">Oceanisphaera ostreae</name>
    <dbReference type="NCBI Taxonomy" id="914151"/>
    <lineage>
        <taxon>Bacteria</taxon>
        <taxon>Pseudomonadati</taxon>
        <taxon>Pseudomonadota</taxon>
        <taxon>Gammaproteobacteria</taxon>
        <taxon>Aeromonadales</taxon>
        <taxon>Aeromonadaceae</taxon>
        <taxon>Oceanisphaera</taxon>
    </lineage>
</organism>
<sequence length="216" mass="24997">MTIGKGTITLKKLLSSNECEFVSLGYNCDVAQLLRYSGLRKKAYPFDWCITPNRSVIKVIENDFNGFFDLNNITFSEPHKAALFEGEDGLVVESDKVVVTAYCGKYGMIFPHDLFDGDMYEGVADKYNKRIDRFLNLTKESKIVVFIFNPESESESAFFTESLRACLSLKFSMLEFYVYSLDELERAVNRSLKRSVLKFFNRKAQRINKFFSRKFN</sequence>
<comment type="caution">
    <text evidence="1">The sequence shown here is derived from an EMBL/GenBank/DDBJ whole genome shotgun (WGS) entry which is preliminary data.</text>
</comment>
<reference evidence="2" key="1">
    <citation type="journal article" date="2019" name="Int. J. Syst. Evol. Microbiol.">
        <title>The Global Catalogue of Microorganisms (GCM) 10K type strain sequencing project: providing services to taxonomists for standard genome sequencing and annotation.</title>
        <authorList>
            <consortium name="The Broad Institute Genomics Platform"/>
            <consortium name="The Broad Institute Genome Sequencing Center for Infectious Disease"/>
            <person name="Wu L."/>
            <person name="Ma J."/>
        </authorList>
    </citation>
    <scope>NUCLEOTIDE SEQUENCE [LARGE SCALE GENOMIC DNA]</scope>
    <source>
        <strain evidence="2">CCUG 60525</strain>
    </source>
</reference>
<dbReference type="Proteomes" id="UP001597048">
    <property type="component" value="Unassembled WGS sequence"/>
</dbReference>
<dbReference type="EMBL" id="JBHTJS010000028">
    <property type="protein sequence ID" value="MFD1007884.1"/>
    <property type="molecule type" value="Genomic_DNA"/>
</dbReference>